<dbReference type="CDD" id="cd02440">
    <property type="entry name" value="AdoMet_MTases"/>
    <property type="match status" value="1"/>
</dbReference>
<comment type="caution">
    <text evidence="2">The sequence shown here is derived from an EMBL/GenBank/DDBJ whole genome shotgun (WGS) entry which is preliminary data.</text>
</comment>
<evidence type="ECO:0000313" key="3">
    <source>
        <dbReference type="Proteomes" id="UP000244893"/>
    </source>
</evidence>
<dbReference type="OrthoDB" id="4484556at2"/>
<keyword evidence="3" id="KW-1185">Reference proteome</keyword>
<protein>
    <submittedName>
        <fullName evidence="2">SAM-dependent methyltransferase</fullName>
    </submittedName>
</protein>
<dbReference type="Pfam" id="PF13649">
    <property type="entry name" value="Methyltransf_25"/>
    <property type="match status" value="1"/>
</dbReference>
<dbReference type="EMBL" id="QEOP01000004">
    <property type="protein sequence ID" value="PVZ93458.1"/>
    <property type="molecule type" value="Genomic_DNA"/>
</dbReference>
<dbReference type="Gene3D" id="3.40.50.150">
    <property type="entry name" value="Vaccinia Virus protein VP39"/>
    <property type="match status" value="1"/>
</dbReference>
<dbReference type="InterPro" id="IPR041698">
    <property type="entry name" value="Methyltransf_25"/>
</dbReference>
<dbReference type="InterPro" id="IPR029063">
    <property type="entry name" value="SAM-dependent_MTases_sf"/>
</dbReference>
<dbReference type="Proteomes" id="UP000244893">
    <property type="component" value="Unassembled WGS sequence"/>
</dbReference>
<gene>
    <name evidence="2" type="ORF">DDQ50_15970</name>
</gene>
<organism evidence="2 3">
    <name type="scientific">Amnibacterium flavum</name>
    <dbReference type="NCBI Taxonomy" id="2173173"/>
    <lineage>
        <taxon>Bacteria</taxon>
        <taxon>Bacillati</taxon>
        <taxon>Actinomycetota</taxon>
        <taxon>Actinomycetes</taxon>
        <taxon>Micrococcales</taxon>
        <taxon>Microbacteriaceae</taxon>
        <taxon>Amnibacterium</taxon>
    </lineage>
</organism>
<dbReference type="GO" id="GO:0032259">
    <property type="term" value="P:methylation"/>
    <property type="evidence" value="ECO:0007669"/>
    <property type="project" value="UniProtKB-KW"/>
</dbReference>
<proteinExistence type="predicted"/>
<name>A0A2V1HLN8_9MICO</name>
<evidence type="ECO:0000259" key="1">
    <source>
        <dbReference type="Pfam" id="PF13649"/>
    </source>
</evidence>
<keyword evidence="2" id="KW-0808">Transferase</keyword>
<evidence type="ECO:0000313" key="2">
    <source>
        <dbReference type="EMBL" id="PVZ93458.1"/>
    </source>
</evidence>
<dbReference type="GO" id="GO:0008168">
    <property type="term" value="F:methyltransferase activity"/>
    <property type="evidence" value="ECO:0007669"/>
    <property type="project" value="UniProtKB-KW"/>
</dbReference>
<sequence>MTIDMKRNGATEARVGTFGAGGAEPYASALAESSFPRVLTLRRRGHAAVGEVDIERWRADADETDISLLATSVGPVLDIGCGPGRMVRAAMAQGLSALGIDVSHAAVKLAAESGLTVLTRSVFEPLPREHGWETVLLLDGNLGIGGDVTSLLVRCRELLAPGGTIIVETNVDPDADTVEDYTLADEDGRESDPFPWAEVGVHALSYYIDKAGLTVDQVWEVDSRTFCRLRSR</sequence>
<dbReference type="RefSeq" id="WP_116757786.1">
    <property type="nucleotide sequence ID" value="NZ_JBHUEX010000001.1"/>
</dbReference>
<dbReference type="AlphaFoldDB" id="A0A2V1HLN8"/>
<feature type="domain" description="Methyltransferase" evidence="1">
    <location>
        <begin position="76"/>
        <end position="163"/>
    </location>
</feature>
<accession>A0A2V1HLN8</accession>
<dbReference type="SUPFAM" id="SSF53335">
    <property type="entry name" value="S-adenosyl-L-methionine-dependent methyltransferases"/>
    <property type="match status" value="1"/>
</dbReference>
<reference evidence="2 3" key="1">
    <citation type="submission" date="2018-05" db="EMBL/GenBank/DDBJ databases">
        <title>Amnibacterium sp. M8JJ-5, whole genome shotgun sequence.</title>
        <authorList>
            <person name="Tuo L."/>
        </authorList>
    </citation>
    <scope>NUCLEOTIDE SEQUENCE [LARGE SCALE GENOMIC DNA]</scope>
    <source>
        <strain evidence="2 3">M8JJ-5</strain>
    </source>
</reference>
<keyword evidence="2" id="KW-0489">Methyltransferase</keyword>